<proteinExistence type="predicted"/>
<keyword evidence="3" id="KW-1185">Reference proteome</keyword>
<dbReference type="Proteomes" id="UP000717696">
    <property type="component" value="Unassembled WGS sequence"/>
</dbReference>
<comment type="caution">
    <text evidence="2">The sequence shown here is derived from an EMBL/GenBank/DDBJ whole genome shotgun (WGS) entry which is preliminary data.</text>
</comment>
<name>A0A9P9EEH9_9HYPO</name>
<dbReference type="OrthoDB" id="2684236at2759"/>
<sequence>MSSSRSSSDSLRHAPPAYNDDEHEVIDEQQEGELNDAFYALNLSPSPTAPTVDTCLAHLKLLSAFEELKIKVGNTNGLWEIWDSRSINPSGGASVDPTDILVKLREKRWAVYVARAVDRYEAWWASFVPDMLRLANMMITAEEGDDTYEGFPSHGKPAKWTSETLPPLDVLLVWHAHMLNPRNYLEDCLRHGYGSLWAAGMPWALLNKVIDPQFEYSGSGACQHAWKVRTGRDWVNQADSVTKQLKCPACSVINEIPWTTCGQGEDAKSGRPGLVGTGYGDGKFAWVCNTCEMSIDHEILRFAKFRNDVTNLVKNDFPMPGTIINAELGLVKKVPKDSDQLFPNRLVRLGLLVEVLEGLKPGSAEKPTMAKIRDTIEEITRQTHLRHSTTQLKKIDKGISGLATLGSHQLSLSARLHTRRMMSRYWENSSIFSIDLCGCVMRQGVFTNKMYKIDWIHTSTARETMLKLLSKYDRFFEIITTHPNKIVVPTLDIDLAWHTHQLSPRGYFSFTVSKTSAFTDHNDKVDEDQLAISFEWMSKTYEDTYGEVYAQCTCWFCESIRTMNSTVSKSAKRGKQDSDALEAVQQGASREPIHISSHPAMQVGKETTSRRRTQKLLFHNELNDSYDKARRQNKKGFRSLFGQSSRSSPSCAPRTIGPRGEDSCNHWGKTIPLQGPWASQMVSTLTPDMYATSPGVFHTQSQKPGACAAGTCGGQGRCGSGAVSVCGAGCTGMGKGMGSSFGATGA</sequence>
<protein>
    <recommendedName>
        <fullName evidence="4">Alpha-ketoglutarate-dependent sulfonate dioxygenase</fullName>
    </recommendedName>
</protein>
<feature type="compositionally biased region" description="Polar residues" evidence="1">
    <location>
        <begin position="641"/>
        <end position="650"/>
    </location>
</feature>
<feature type="region of interest" description="Disordered" evidence="1">
    <location>
        <begin position="638"/>
        <end position="663"/>
    </location>
</feature>
<gene>
    <name evidence="2" type="ORF">B0J13DRAFT_560141</name>
</gene>
<organism evidence="2 3">
    <name type="scientific">Dactylonectria estremocensis</name>
    <dbReference type="NCBI Taxonomy" id="1079267"/>
    <lineage>
        <taxon>Eukaryota</taxon>
        <taxon>Fungi</taxon>
        <taxon>Dikarya</taxon>
        <taxon>Ascomycota</taxon>
        <taxon>Pezizomycotina</taxon>
        <taxon>Sordariomycetes</taxon>
        <taxon>Hypocreomycetidae</taxon>
        <taxon>Hypocreales</taxon>
        <taxon>Nectriaceae</taxon>
        <taxon>Dactylonectria</taxon>
    </lineage>
</organism>
<dbReference type="AlphaFoldDB" id="A0A9P9EEH9"/>
<evidence type="ECO:0000313" key="3">
    <source>
        <dbReference type="Proteomes" id="UP000717696"/>
    </source>
</evidence>
<dbReference type="EMBL" id="JAGMUU010000016">
    <property type="protein sequence ID" value="KAH7136845.1"/>
    <property type="molecule type" value="Genomic_DNA"/>
</dbReference>
<dbReference type="PANTHER" id="PTHR34365">
    <property type="entry name" value="ENOLASE (DUF1399)"/>
    <property type="match status" value="1"/>
</dbReference>
<feature type="region of interest" description="Disordered" evidence="1">
    <location>
        <begin position="569"/>
        <end position="613"/>
    </location>
</feature>
<dbReference type="Pfam" id="PF07173">
    <property type="entry name" value="GRDP-like"/>
    <property type="match status" value="1"/>
</dbReference>
<evidence type="ECO:0000313" key="2">
    <source>
        <dbReference type="EMBL" id="KAH7136845.1"/>
    </source>
</evidence>
<evidence type="ECO:0000256" key="1">
    <source>
        <dbReference type="SAM" id="MobiDB-lite"/>
    </source>
</evidence>
<dbReference type="PANTHER" id="PTHR34365:SF7">
    <property type="entry name" value="GLYCINE-RICH DOMAIN-CONTAINING PROTEIN 1"/>
    <property type="match status" value="1"/>
</dbReference>
<reference evidence="2" key="1">
    <citation type="journal article" date="2021" name="Nat. Commun.">
        <title>Genetic determinants of endophytism in the Arabidopsis root mycobiome.</title>
        <authorList>
            <person name="Mesny F."/>
            <person name="Miyauchi S."/>
            <person name="Thiergart T."/>
            <person name="Pickel B."/>
            <person name="Atanasova L."/>
            <person name="Karlsson M."/>
            <person name="Huettel B."/>
            <person name="Barry K.W."/>
            <person name="Haridas S."/>
            <person name="Chen C."/>
            <person name="Bauer D."/>
            <person name="Andreopoulos W."/>
            <person name="Pangilinan J."/>
            <person name="LaButti K."/>
            <person name="Riley R."/>
            <person name="Lipzen A."/>
            <person name="Clum A."/>
            <person name="Drula E."/>
            <person name="Henrissat B."/>
            <person name="Kohler A."/>
            <person name="Grigoriev I.V."/>
            <person name="Martin F.M."/>
            <person name="Hacquard S."/>
        </authorList>
    </citation>
    <scope>NUCLEOTIDE SEQUENCE</scope>
    <source>
        <strain evidence="2">MPI-CAGE-AT-0021</strain>
    </source>
</reference>
<dbReference type="InterPro" id="IPR009836">
    <property type="entry name" value="GRDP-like"/>
</dbReference>
<feature type="region of interest" description="Disordered" evidence="1">
    <location>
        <begin position="1"/>
        <end position="24"/>
    </location>
</feature>
<accession>A0A9P9EEH9</accession>
<evidence type="ECO:0008006" key="4">
    <source>
        <dbReference type="Google" id="ProtNLM"/>
    </source>
</evidence>